<dbReference type="Proteomes" id="UP000507470">
    <property type="component" value="Unassembled WGS sequence"/>
</dbReference>
<dbReference type="OrthoDB" id="6145901at2759"/>
<dbReference type="Pfam" id="PF18701">
    <property type="entry name" value="DUF5641"/>
    <property type="match status" value="1"/>
</dbReference>
<proteinExistence type="predicted"/>
<dbReference type="AlphaFoldDB" id="A0A6J8C547"/>
<name>A0A6J8C547_MYTCO</name>
<dbReference type="EMBL" id="CACVKT020004542">
    <property type="protein sequence ID" value="CAC5390541.1"/>
    <property type="molecule type" value="Genomic_DNA"/>
</dbReference>
<reference evidence="2 3" key="1">
    <citation type="submission" date="2020-06" db="EMBL/GenBank/DDBJ databases">
        <authorList>
            <person name="Li R."/>
            <person name="Bekaert M."/>
        </authorList>
    </citation>
    <scope>NUCLEOTIDE SEQUENCE [LARGE SCALE GENOMIC DNA]</scope>
    <source>
        <strain evidence="3">wild</strain>
    </source>
</reference>
<keyword evidence="3" id="KW-1185">Reference proteome</keyword>
<dbReference type="PANTHER" id="PTHR47331:SF6">
    <property type="entry name" value="DOUBLECORTIN DOMAIN-CONTAINING PROTEIN"/>
    <property type="match status" value="1"/>
</dbReference>
<accession>A0A6J8C547</accession>
<dbReference type="PANTHER" id="PTHR47331">
    <property type="entry name" value="PHD-TYPE DOMAIN-CONTAINING PROTEIN"/>
    <property type="match status" value="1"/>
</dbReference>
<dbReference type="InterPro" id="IPR040676">
    <property type="entry name" value="DUF5641"/>
</dbReference>
<evidence type="ECO:0000259" key="1">
    <source>
        <dbReference type="Pfam" id="PF18701"/>
    </source>
</evidence>
<evidence type="ECO:0000313" key="2">
    <source>
        <dbReference type="EMBL" id="CAC5390541.1"/>
    </source>
</evidence>
<sequence length="185" mass="21625">MIGLSRRILDCMLTREKNRLTHEILVTLMAEVSAIVNSRPLVFVSTDPDNPEELSPSMLLTHKKGQDEQTMLQFGTKDMLRSQWKMVQGLADEFWSKWNKEYLHTLQVRKKWELPIKDLNIGDIVLMRDRELPRPPWPMAIVTQVFPSADRKIRKVEIRTIRDNKPSSFIRPIVELIPLVLTDPK</sequence>
<protein>
    <recommendedName>
        <fullName evidence="1">DUF5641 domain-containing protein</fullName>
    </recommendedName>
</protein>
<evidence type="ECO:0000313" key="3">
    <source>
        <dbReference type="Proteomes" id="UP000507470"/>
    </source>
</evidence>
<feature type="domain" description="DUF5641" evidence="1">
    <location>
        <begin position="82"/>
        <end position="179"/>
    </location>
</feature>
<gene>
    <name evidence="2" type="ORF">MCOR_25633</name>
</gene>
<organism evidence="2 3">
    <name type="scientific">Mytilus coruscus</name>
    <name type="common">Sea mussel</name>
    <dbReference type="NCBI Taxonomy" id="42192"/>
    <lineage>
        <taxon>Eukaryota</taxon>
        <taxon>Metazoa</taxon>
        <taxon>Spiralia</taxon>
        <taxon>Lophotrochozoa</taxon>
        <taxon>Mollusca</taxon>
        <taxon>Bivalvia</taxon>
        <taxon>Autobranchia</taxon>
        <taxon>Pteriomorphia</taxon>
        <taxon>Mytilida</taxon>
        <taxon>Mytiloidea</taxon>
        <taxon>Mytilidae</taxon>
        <taxon>Mytilinae</taxon>
        <taxon>Mytilus</taxon>
    </lineage>
</organism>